<dbReference type="EMBL" id="UAVL01000017">
    <property type="protein sequence ID" value="SQA63707.1"/>
    <property type="molecule type" value="Genomic_DNA"/>
</dbReference>
<feature type="domain" description="Penicillin-binding C-terminal" evidence="14">
    <location>
        <begin position="713"/>
        <end position="789"/>
    </location>
</feature>
<evidence type="ECO:0000256" key="8">
    <source>
        <dbReference type="ARBA" id="ARBA00022801"/>
    </source>
</evidence>
<dbReference type="Pfam" id="PF00912">
    <property type="entry name" value="Transgly"/>
    <property type="match status" value="1"/>
</dbReference>
<evidence type="ECO:0000256" key="3">
    <source>
        <dbReference type="ARBA" id="ARBA00007739"/>
    </source>
</evidence>
<evidence type="ECO:0000256" key="6">
    <source>
        <dbReference type="ARBA" id="ARBA00022676"/>
    </source>
</evidence>
<reference evidence="15 16" key="1">
    <citation type="submission" date="2018-06" db="EMBL/GenBank/DDBJ databases">
        <authorList>
            <consortium name="Pathogen Informatics"/>
            <person name="Doyle S."/>
        </authorList>
    </citation>
    <scope>NUCLEOTIDE SEQUENCE [LARGE SCALE GENOMIC DNA]</scope>
    <source>
        <strain evidence="15 16">NCTC11967</strain>
    </source>
</reference>
<dbReference type="InterPro" id="IPR001460">
    <property type="entry name" value="PCN-bd_Tpept"/>
</dbReference>
<keyword evidence="9" id="KW-0511">Multifunctional enzyme</keyword>
<dbReference type="GO" id="GO:0004180">
    <property type="term" value="F:carboxypeptidase activity"/>
    <property type="evidence" value="ECO:0007669"/>
    <property type="project" value="UniProtKB-KW"/>
</dbReference>
<evidence type="ECO:0000259" key="13">
    <source>
        <dbReference type="Pfam" id="PF00912"/>
    </source>
</evidence>
<evidence type="ECO:0000313" key="16">
    <source>
        <dbReference type="Proteomes" id="UP000251313"/>
    </source>
</evidence>
<dbReference type="NCBIfam" id="NF008414">
    <property type="entry name" value="PRK11240.1"/>
    <property type="match status" value="1"/>
</dbReference>
<proteinExistence type="inferred from homology"/>
<evidence type="ECO:0000256" key="1">
    <source>
        <dbReference type="ARBA" id="ARBA00004752"/>
    </source>
</evidence>
<evidence type="ECO:0000313" key="15">
    <source>
        <dbReference type="EMBL" id="SQA63707.1"/>
    </source>
</evidence>
<gene>
    <name evidence="15" type="primary">ponA</name>
    <name evidence="15" type="ORF">NCTC11967_02779</name>
</gene>
<dbReference type="InterPro" id="IPR011815">
    <property type="entry name" value="PBP_1c"/>
</dbReference>
<organism evidence="15 16">
    <name type="scientific">Yokenella regensburgei</name>
    <dbReference type="NCBI Taxonomy" id="158877"/>
    <lineage>
        <taxon>Bacteria</taxon>
        <taxon>Pseudomonadati</taxon>
        <taxon>Pseudomonadota</taxon>
        <taxon>Gammaproteobacteria</taxon>
        <taxon>Enterobacterales</taxon>
        <taxon>Enterobacteriaceae</taxon>
        <taxon>Yokenella</taxon>
    </lineage>
</organism>
<comment type="pathway">
    <text evidence="1">Cell wall biogenesis; peptidoglycan biosynthesis.</text>
</comment>
<dbReference type="AlphaFoldDB" id="A0AB38FYD0"/>
<evidence type="ECO:0000256" key="5">
    <source>
        <dbReference type="ARBA" id="ARBA00022670"/>
    </source>
</evidence>
<dbReference type="GO" id="GO:0009252">
    <property type="term" value="P:peptidoglycan biosynthetic process"/>
    <property type="evidence" value="ECO:0007669"/>
    <property type="project" value="InterPro"/>
</dbReference>
<evidence type="ECO:0000256" key="2">
    <source>
        <dbReference type="ARBA" id="ARBA00007090"/>
    </source>
</evidence>
<dbReference type="PANTHER" id="PTHR32282">
    <property type="entry name" value="BINDING PROTEIN TRANSPEPTIDASE, PUTATIVE-RELATED"/>
    <property type="match status" value="1"/>
</dbReference>
<dbReference type="Proteomes" id="UP000251313">
    <property type="component" value="Unassembled WGS sequence"/>
</dbReference>
<dbReference type="Pfam" id="PF00905">
    <property type="entry name" value="Transpeptidase"/>
    <property type="match status" value="1"/>
</dbReference>
<dbReference type="FunFam" id="1.10.3810.10:FF:000006">
    <property type="entry name" value="Penicillin-binding protein 1C"/>
    <property type="match status" value="1"/>
</dbReference>
<dbReference type="EC" id="2.4.99.28" evidence="10"/>
<comment type="similarity">
    <text evidence="3">In the N-terminal section; belongs to the glycosyltransferase 51 family.</text>
</comment>
<feature type="domain" description="Penicillin-binding protein transpeptidase" evidence="12">
    <location>
        <begin position="322"/>
        <end position="442"/>
    </location>
</feature>
<keyword evidence="6" id="KW-0328">Glycosyltransferase</keyword>
<comment type="caution">
    <text evidence="15">The sequence shown here is derived from an EMBL/GenBank/DDBJ whole genome shotgun (WGS) entry which is preliminary data.</text>
</comment>
<dbReference type="FunFam" id="3.40.710.10:FF:000021">
    <property type="entry name" value="Penicillin-binding protein 1C"/>
    <property type="match status" value="1"/>
</dbReference>
<dbReference type="InterPro" id="IPR050396">
    <property type="entry name" value="Glycosyltr_51/Transpeptidase"/>
</dbReference>
<keyword evidence="8" id="KW-0378">Hydrolase</keyword>
<dbReference type="GO" id="GO:0008955">
    <property type="term" value="F:peptidoglycan glycosyltransferase activity"/>
    <property type="evidence" value="ECO:0007669"/>
    <property type="project" value="UniProtKB-EC"/>
</dbReference>
<keyword evidence="4" id="KW-0121">Carboxypeptidase</keyword>
<dbReference type="PANTHER" id="PTHR32282:SF15">
    <property type="entry name" value="PENICILLIN-BINDING PROTEIN 1C"/>
    <property type="match status" value="1"/>
</dbReference>
<dbReference type="GO" id="GO:0030288">
    <property type="term" value="C:outer membrane-bounded periplasmic space"/>
    <property type="evidence" value="ECO:0007669"/>
    <property type="project" value="TreeGrafter"/>
</dbReference>
<dbReference type="InterPro" id="IPR009647">
    <property type="entry name" value="PBP_C"/>
</dbReference>
<dbReference type="Gene3D" id="3.40.710.10">
    <property type="entry name" value="DD-peptidase/beta-lactamase superfamily"/>
    <property type="match status" value="1"/>
</dbReference>
<protein>
    <recommendedName>
        <fullName evidence="10">peptidoglycan glycosyltransferase</fullName>
        <ecNumber evidence="10">2.4.99.28</ecNumber>
    </recommendedName>
</protein>
<dbReference type="InterPro" id="IPR036950">
    <property type="entry name" value="PBP_transglycosylase"/>
</dbReference>
<dbReference type="InterPro" id="IPR012338">
    <property type="entry name" value="Beta-lactam/transpept-like"/>
</dbReference>
<keyword evidence="7" id="KW-0808">Transferase</keyword>
<dbReference type="InterPro" id="IPR001264">
    <property type="entry name" value="Glyco_trans_51"/>
</dbReference>
<keyword evidence="5" id="KW-0645">Protease</keyword>
<accession>A0AB38FYD0</accession>
<dbReference type="GO" id="GO:0006508">
    <property type="term" value="P:proteolysis"/>
    <property type="evidence" value="ECO:0007669"/>
    <property type="project" value="UniProtKB-KW"/>
</dbReference>
<evidence type="ECO:0000256" key="4">
    <source>
        <dbReference type="ARBA" id="ARBA00022645"/>
    </source>
</evidence>
<dbReference type="Gene3D" id="1.10.3810.10">
    <property type="entry name" value="Biosynthetic peptidoglycan transglycosylase-like"/>
    <property type="match status" value="1"/>
</dbReference>
<comment type="catalytic activity">
    <reaction evidence="11">
        <text>[GlcNAc-(1-&gt;4)-Mur2Ac(oyl-L-Ala-gamma-D-Glu-L-Lys-D-Ala-D-Ala)](n)-di-trans,octa-cis-undecaprenyl diphosphate + beta-D-GlcNAc-(1-&gt;4)-Mur2Ac(oyl-L-Ala-gamma-D-Glu-L-Lys-D-Ala-D-Ala)-di-trans,octa-cis-undecaprenyl diphosphate = [GlcNAc-(1-&gt;4)-Mur2Ac(oyl-L-Ala-gamma-D-Glu-L-Lys-D-Ala-D-Ala)](n+1)-di-trans,octa-cis-undecaprenyl diphosphate + di-trans,octa-cis-undecaprenyl diphosphate + H(+)</text>
        <dbReference type="Rhea" id="RHEA:23708"/>
        <dbReference type="Rhea" id="RHEA-COMP:9602"/>
        <dbReference type="Rhea" id="RHEA-COMP:9603"/>
        <dbReference type="ChEBI" id="CHEBI:15378"/>
        <dbReference type="ChEBI" id="CHEBI:58405"/>
        <dbReference type="ChEBI" id="CHEBI:60033"/>
        <dbReference type="ChEBI" id="CHEBI:78435"/>
        <dbReference type="EC" id="2.4.99.28"/>
    </reaction>
</comment>
<dbReference type="NCBIfam" id="TIGR02073">
    <property type="entry name" value="PBP_1c"/>
    <property type="match status" value="1"/>
</dbReference>
<evidence type="ECO:0000256" key="11">
    <source>
        <dbReference type="ARBA" id="ARBA00049902"/>
    </source>
</evidence>
<dbReference type="InterPro" id="IPR023346">
    <property type="entry name" value="Lysozyme-like_dom_sf"/>
</dbReference>
<dbReference type="Pfam" id="PF06832">
    <property type="entry name" value="BiPBP_C"/>
    <property type="match status" value="1"/>
</dbReference>
<evidence type="ECO:0000259" key="14">
    <source>
        <dbReference type="Pfam" id="PF06832"/>
    </source>
</evidence>
<comment type="similarity">
    <text evidence="2">In the C-terminal section; belongs to the transpeptidase family.</text>
</comment>
<name>A0AB38FYD0_9ENTR</name>
<sequence>MYRSGGRTARRKGRSSSHRNMSLLRIRKTRWLWLAGLFIALWLAIWLADRIWPLPLKEVAPARVVVAEDGTPLWRFADAEGIWRYPVTLEEVSPRYLDALIQYEDRWFWDHPGVNPLSIARAAWQDLTAGRVVSGGSTLTMQVARLLDPHPRTFGGKIRQLWRAMQLEWHLSKREILTLYLNRAPFGGTLQGIGAASWSYLGKPPSQMSYSEAALLAVLPQAPSRLRPDRWPARAQAARDKVLARMLTQGVWSQKVVNEAREEPVWLFPRQMPQLAPLFSRKVLNQSQAGKVVTTLDASLQRQLEEMALNWKSRLPPRSSLAMVVVDHTDMKVRAWVGSADISDDSRFGHIDMVSAVRSPGSVLKPFIYGMAMDEGLIHPASLLQDVPRRFSDYRPGNFDSGFHGPVSMSEALVRSLNLPAVQVLEAYGPKQFAGRLRNAGLPLILPAGAEPNLSLILGGAGARLADIVAAYSAFARHGKAGSLRLLPGDPLLERPLLSPGSAWVIRRILAGEDSPLPDTALPAVVPLAWKTGTSYGYRDAWAIGINARYVIGIWTGRPDGTPVVGQFGYVSAIPLLNQVSNLLLSRATAGRGGLPVDPRPDSVSAATVCWPGGQALPAGDSNCRRRLATWLVDSSQPPTLLLPGQEGMRGIRFPVWLNDEGKRVAADCPGAVEKTLEVWPLPLEPWLPASEKRAARLPPASKSCPPLREQNIVPLVLSGVQNGAVIKRLPGESRASLALQTTGGEGRRWWFINGEPQEASGASATLQLDKSGEYQLLVMDEAGQTITAVFTLQ</sequence>
<evidence type="ECO:0000259" key="12">
    <source>
        <dbReference type="Pfam" id="PF00905"/>
    </source>
</evidence>
<dbReference type="GO" id="GO:0008658">
    <property type="term" value="F:penicillin binding"/>
    <property type="evidence" value="ECO:0007669"/>
    <property type="project" value="InterPro"/>
</dbReference>
<evidence type="ECO:0000256" key="7">
    <source>
        <dbReference type="ARBA" id="ARBA00022679"/>
    </source>
</evidence>
<evidence type="ECO:0000256" key="9">
    <source>
        <dbReference type="ARBA" id="ARBA00023268"/>
    </source>
</evidence>
<dbReference type="SUPFAM" id="SSF56601">
    <property type="entry name" value="beta-lactamase/transpeptidase-like"/>
    <property type="match status" value="1"/>
</dbReference>
<feature type="domain" description="Glycosyl transferase family 51" evidence="13">
    <location>
        <begin position="81"/>
        <end position="246"/>
    </location>
</feature>
<evidence type="ECO:0000256" key="10">
    <source>
        <dbReference type="ARBA" id="ARBA00044770"/>
    </source>
</evidence>
<dbReference type="SUPFAM" id="SSF53955">
    <property type="entry name" value="Lysozyme-like"/>
    <property type="match status" value="1"/>
</dbReference>